<evidence type="ECO:0000313" key="1">
    <source>
        <dbReference type="EMBL" id="KAK3609300.1"/>
    </source>
</evidence>
<gene>
    <name evidence="1" type="ORF">CHS0354_038008</name>
</gene>
<accession>A0AAE0WDG3</accession>
<reference evidence="1" key="3">
    <citation type="submission" date="2023-05" db="EMBL/GenBank/DDBJ databases">
        <authorList>
            <person name="Smith C.H."/>
        </authorList>
    </citation>
    <scope>NUCLEOTIDE SEQUENCE</scope>
    <source>
        <strain evidence="1">CHS0354</strain>
        <tissue evidence="1">Mantle</tissue>
    </source>
</reference>
<sequence length="100" mass="11712">MIRSNKCRIRTDVTIKQGLTKFDDKRWYPDGVNTLALGHYPYGTMHLEATNLSTRSVRRYSSIIDRCSSDKFSCTCVSERRKRDRVEHHHGLIDKVKQRA</sequence>
<proteinExistence type="predicted"/>
<reference evidence="1" key="1">
    <citation type="journal article" date="2021" name="Genome Biol. Evol.">
        <title>A High-Quality Reference Genome for a Parasitic Bivalve with Doubly Uniparental Inheritance (Bivalvia: Unionida).</title>
        <authorList>
            <person name="Smith C.H."/>
        </authorList>
    </citation>
    <scope>NUCLEOTIDE SEQUENCE</scope>
    <source>
        <strain evidence="1">CHS0354</strain>
    </source>
</reference>
<dbReference type="AlphaFoldDB" id="A0AAE0WDG3"/>
<protein>
    <submittedName>
        <fullName evidence="1">Uncharacterized protein</fullName>
    </submittedName>
</protein>
<dbReference type="Proteomes" id="UP001195483">
    <property type="component" value="Unassembled WGS sequence"/>
</dbReference>
<reference evidence="1" key="2">
    <citation type="journal article" date="2021" name="Genome Biol. Evol.">
        <title>Developing a high-quality reference genome for a parasitic bivalve with doubly uniparental inheritance (Bivalvia: Unionida).</title>
        <authorList>
            <person name="Smith C.H."/>
        </authorList>
    </citation>
    <scope>NUCLEOTIDE SEQUENCE</scope>
    <source>
        <strain evidence="1">CHS0354</strain>
        <tissue evidence="1">Mantle</tissue>
    </source>
</reference>
<comment type="caution">
    <text evidence="1">The sequence shown here is derived from an EMBL/GenBank/DDBJ whole genome shotgun (WGS) entry which is preliminary data.</text>
</comment>
<organism evidence="1 2">
    <name type="scientific">Potamilus streckersoni</name>
    <dbReference type="NCBI Taxonomy" id="2493646"/>
    <lineage>
        <taxon>Eukaryota</taxon>
        <taxon>Metazoa</taxon>
        <taxon>Spiralia</taxon>
        <taxon>Lophotrochozoa</taxon>
        <taxon>Mollusca</taxon>
        <taxon>Bivalvia</taxon>
        <taxon>Autobranchia</taxon>
        <taxon>Heteroconchia</taxon>
        <taxon>Palaeoheterodonta</taxon>
        <taxon>Unionida</taxon>
        <taxon>Unionoidea</taxon>
        <taxon>Unionidae</taxon>
        <taxon>Ambleminae</taxon>
        <taxon>Lampsilini</taxon>
        <taxon>Potamilus</taxon>
    </lineage>
</organism>
<name>A0AAE0WDG3_9BIVA</name>
<evidence type="ECO:0000313" key="2">
    <source>
        <dbReference type="Proteomes" id="UP001195483"/>
    </source>
</evidence>
<dbReference type="EMBL" id="JAEAOA010002219">
    <property type="protein sequence ID" value="KAK3609300.1"/>
    <property type="molecule type" value="Genomic_DNA"/>
</dbReference>
<keyword evidence="2" id="KW-1185">Reference proteome</keyword>